<dbReference type="NCBIfam" id="NF011470">
    <property type="entry name" value="PRK14887.1"/>
    <property type="match status" value="1"/>
</dbReference>
<evidence type="ECO:0000313" key="3">
    <source>
        <dbReference type="EMBL" id="RLE54807.1"/>
    </source>
</evidence>
<accession>A0A497F5Z4</accession>
<proteinExistence type="inferred from homology"/>
<organism evidence="3 5">
    <name type="scientific">Thermoproteota archaeon</name>
    <dbReference type="NCBI Taxonomy" id="2056631"/>
    <lineage>
        <taxon>Archaea</taxon>
        <taxon>Thermoproteota</taxon>
    </lineage>
</organism>
<dbReference type="Pfam" id="PF09341">
    <property type="entry name" value="Pcc1"/>
    <property type="match status" value="1"/>
</dbReference>
<dbReference type="Gene3D" id="3.30.310.50">
    <property type="entry name" value="Alpha-D-phosphohexomutase, C-terminal domain"/>
    <property type="match status" value="1"/>
</dbReference>
<dbReference type="Proteomes" id="UP000268446">
    <property type="component" value="Unassembled WGS sequence"/>
</dbReference>
<evidence type="ECO:0000313" key="5">
    <source>
        <dbReference type="Proteomes" id="UP000269499"/>
    </source>
</evidence>
<dbReference type="Proteomes" id="UP000269499">
    <property type="component" value="Unassembled WGS sequence"/>
</dbReference>
<gene>
    <name evidence="2" type="ORF">DRJ20_02070</name>
    <name evidence="3" type="ORF">DRJ26_01415</name>
</gene>
<protein>
    <recommendedName>
        <fullName evidence="6">KEOPS complex Pcc1-like subunit</fullName>
    </recommendedName>
</protein>
<evidence type="ECO:0000256" key="1">
    <source>
        <dbReference type="ARBA" id="ARBA00007073"/>
    </source>
</evidence>
<comment type="caution">
    <text evidence="3">The sequence shown here is derived from an EMBL/GenBank/DDBJ whole genome shotgun (WGS) entry which is preliminary data.</text>
</comment>
<comment type="similarity">
    <text evidence="1">Belongs to the CTAG/PCC1 family.</text>
</comment>
<name>A0A497F5Z4_9CREN</name>
<evidence type="ECO:0000313" key="2">
    <source>
        <dbReference type="EMBL" id="RLE51503.1"/>
    </source>
</evidence>
<evidence type="ECO:0008006" key="6">
    <source>
        <dbReference type="Google" id="ProtNLM"/>
    </source>
</evidence>
<dbReference type="EMBL" id="QMRA01000015">
    <property type="protein sequence ID" value="RLE54807.1"/>
    <property type="molecule type" value="Genomic_DNA"/>
</dbReference>
<evidence type="ECO:0000313" key="4">
    <source>
        <dbReference type="Proteomes" id="UP000268446"/>
    </source>
</evidence>
<dbReference type="InterPro" id="IPR015419">
    <property type="entry name" value="CTAG/Pcc1"/>
</dbReference>
<dbReference type="EMBL" id="QMQZ01000052">
    <property type="protein sequence ID" value="RLE51503.1"/>
    <property type="molecule type" value="Genomic_DNA"/>
</dbReference>
<sequence length="102" mass="11497">MLGFRLGSFFLRGVKRLWVAEAKFRLDLNSKDLAQVVFKALKPEVESQPSPRVVVDLKLDGRFIIIELKADSTAALRAAVNSYLRWVSAISRSLSEVSSLRF</sequence>
<reference evidence="4 5" key="1">
    <citation type="submission" date="2018-06" db="EMBL/GenBank/DDBJ databases">
        <title>Extensive metabolic versatility and redundancy in microbially diverse, dynamic hydrothermal sediments.</title>
        <authorList>
            <person name="Dombrowski N."/>
            <person name="Teske A."/>
            <person name="Baker B.J."/>
        </authorList>
    </citation>
    <scope>NUCLEOTIDE SEQUENCE [LARGE SCALE GENOMIC DNA]</scope>
    <source>
        <strain evidence="3">B20_G2</strain>
        <strain evidence="2">B29_G17</strain>
    </source>
</reference>
<dbReference type="AlphaFoldDB" id="A0A497F5Z4"/>